<dbReference type="Pfam" id="PF12353">
    <property type="entry name" value="eIF3g"/>
    <property type="match status" value="1"/>
</dbReference>
<proteinExistence type="predicted"/>
<protein>
    <recommendedName>
        <fullName evidence="1">Eukaryotic translation initiation factor 3 subunit G N-terminal domain-containing protein</fullName>
    </recommendedName>
</protein>
<evidence type="ECO:0000313" key="3">
    <source>
        <dbReference type="Proteomes" id="UP000824469"/>
    </source>
</evidence>
<evidence type="ECO:0000313" key="2">
    <source>
        <dbReference type="EMBL" id="KAH9314936.1"/>
    </source>
</evidence>
<dbReference type="EMBL" id="JAHRHJ020000005">
    <property type="protein sequence ID" value="KAH9314936.1"/>
    <property type="molecule type" value="Genomic_DNA"/>
</dbReference>
<comment type="caution">
    <text evidence="2">The sequence shown here is derived from an EMBL/GenBank/DDBJ whole genome shotgun (WGS) entry which is preliminary data.</text>
</comment>
<feature type="domain" description="Eukaryotic translation initiation factor 3 subunit G N-terminal" evidence="1">
    <location>
        <begin position="43"/>
        <end position="169"/>
    </location>
</feature>
<dbReference type="Proteomes" id="UP000824469">
    <property type="component" value="Unassembled WGS sequence"/>
</dbReference>
<gene>
    <name evidence="2" type="ORF">KI387_023563</name>
</gene>
<organism evidence="2 3">
    <name type="scientific">Taxus chinensis</name>
    <name type="common">Chinese yew</name>
    <name type="synonym">Taxus wallichiana var. chinensis</name>
    <dbReference type="NCBI Taxonomy" id="29808"/>
    <lineage>
        <taxon>Eukaryota</taxon>
        <taxon>Viridiplantae</taxon>
        <taxon>Streptophyta</taxon>
        <taxon>Embryophyta</taxon>
        <taxon>Tracheophyta</taxon>
        <taxon>Spermatophyta</taxon>
        <taxon>Pinopsida</taxon>
        <taxon>Pinidae</taxon>
        <taxon>Conifers II</taxon>
        <taxon>Cupressales</taxon>
        <taxon>Taxaceae</taxon>
        <taxon>Taxus</taxon>
    </lineage>
</organism>
<dbReference type="AlphaFoldDB" id="A0AA38G2R8"/>
<name>A0AA38G2R8_TAXCH</name>
<keyword evidence="3" id="KW-1185">Reference proteome</keyword>
<feature type="non-terminal residue" evidence="2">
    <location>
        <position position="1"/>
    </location>
</feature>
<evidence type="ECO:0000259" key="1">
    <source>
        <dbReference type="Pfam" id="PF12353"/>
    </source>
</evidence>
<sequence>YIYTASQYKTEAVMAYDRVRWGELKEEDNEDLDFLLPPTNIIGLDENGVKKIVEYKFNEQGQKVVHTTTTHIHKVAEARLNKRALERREWRKFDAAANQEPSVNFTGISLKEIPLECPHPLGSKADDSKSGGDALSALAGSKGGAVLMVFRICGKKGNHWTLKWTYKDLAPAGATDTLTMDKAAEGLTAGGSSAGGTATSSAVG</sequence>
<accession>A0AA38G2R8</accession>
<dbReference type="InterPro" id="IPR024675">
    <property type="entry name" value="eIF3g_N"/>
</dbReference>
<dbReference type="OMA" id="SRNPPHP"/>
<reference evidence="2 3" key="1">
    <citation type="journal article" date="2021" name="Nat. Plants">
        <title>The Taxus genome provides insights into paclitaxel biosynthesis.</title>
        <authorList>
            <person name="Xiong X."/>
            <person name="Gou J."/>
            <person name="Liao Q."/>
            <person name="Li Y."/>
            <person name="Zhou Q."/>
            <person name="Bi G."/>
            <person name="Li C."/>
            <person name="Du R."/>
            <person name="Wang X."/>
            <person name="Sun T."/>
            <person name="Guo L."/>
            <person name="Liang H."/>
            <person name="Lu P."/>
            <person name="Wu Y."/>
            <person name="Zhang Z."/>
            <person name="Ro D.K."/>
            <person name="Shang Y."/>
            <person name="Huang S."/>
            <person name="Yan J."/>
        </authorList>
    </citation>
    <scope>NUCLEOTIDE SEQUENCE [LARGE SCALE GENOMIC DNA]</scope>
    <source>
        <strain evidence="2">Ta-2019</strain>
    </source>
</reference>